<keyword evidence="2" id="KW-1185">Reference proteome</keyword>
<proteinExistence type="predicted"/>
<dbReference type="EMBL" id="CAJZAH010000001">
    <property type="protein sequence ID" value="CAG9168725.1"/>
    <property type="molecule type" value="Genomic_DNA"/>
</dbReference>
<accession>A0ABM8WMU6</accession>
<name>A0ABM8WMU6_9BURK</name>
<evidence type="ECO:0000313" key="2">
    <source>
        <dbReference type="Proteomes" id="UP000721236"/>
    </source>
</evidence>
<reference evidence="1 2" key="1">
    <citation type="submission" date="2021-08" db="EMBL/GenBank/DDBJ databases">
        <authorList>
            <person name="Peeters C."/>
        </authorList>
    </citation>
    <scope>NUCLEOTIDE SEQUENCE [LARGE SCALE GENOMIC DNA]</scope>
    <source>
        <strain evidence="1 2">LMG 21510</strain>
    </source>
</reference>
<evidence type="ECO:0000313" key="1">
    <source>
        <dbReference type="EMBL" id="CAG9168725.1"/>
    </source>
</evidence>
<comment type="caution">
    <text evidence="1">The sequence shown here is derived from an EMBL/GenBank/DDBJ whole genome shotgun (WGS) entry which is preliminary data.</text>
</comment>
<gene>
    <name evidence="1" type="ORF">LMG21510_01215</name>
</gene>
<protein>
    <submittedName>
        <fullName evidence="1">Uncharacterized protein</fullName>
    </submittedName>
</protein>
<dbReference type="Proteomes" id="UP000721236">
    <property type="component" value="Unassembled WGS sequence"/>
</dbReference>
<organism evidence="1 2">
    <name type="scientific">Cupriavidus respiraculi</name>
    <dbReference type="NCBI Taxonomy" id="195930"/>
    <lineage>
        <taxon>Bacteria</taxon>
        <taxon>Pseudomonadati</taxon>
        <taxon>Pseudomonadota</taxon>
        <taxon>Betaproteobacteria</taxon>
        <taxon>Burkholderiales</taxon>
        <taxon>Burkholderiaceae</taxon>
        <taxon>Cupriavidus</taxon>
    </lineage>
</organism>
<sequence length="286" mass="31221">MPGNGRGSGSLDNYIEEYCARIRRAGAGSVIGKPVVVERNASYIMSYVPFEHTNPEARLAVVSTTPGHTHVKLAARLTESLLRAHSPGRTIQRENKRQVELGGPLVRPNLIRMLDHFGIPPLVGVESARSLWDEDFALLQPMALLPHATTRRGLAFDGTLEELLREPMLRHAFDTLFLPQLARLPQDALCIGLGRTAWAGLCHAAERGAISRKQLLGMMPVPARAGSMVRYFLGEVAARDLSKNDPVRHRTAWLDEARDALTARVRALAQAARPDAPGPAMASVVA</sequence>